<dbReference type="InterPro" id="IPR020855">
    <property type="entry name" value="Ureohydrolase_Mn_BS"/>
</dbReference>
<evidence type="ECO:0000256" key="3">
    <source>
        <dbReference type="ARBA" id="ARBA00022801"/>
    </source>
</evidence>
<organism evidence="6 7">
    <name type="scientific">Seinonella peptonophila</name>
    <dbReference type="NCBI Taxonomy" id="112248"/>
    <lineage>
        <taxon>Bacteria</taxon>
        <taxon>Bacillati</taxon>
        <taxon>Bacillota</taxon>
        <taxon>Bacilli</taxon>
        <taxon>Bacillales</taxon>
        <taxon>Thermoactinomycetaceae</taxon>
        <taxon>Seinonella</taxon>
    </lineage>
</organism>
<evidence type="ECO:0000256" key="4">
    <source>
        <dbReference type="PIRSR" id="PIRSR036979-1"/>
    </source>
</evidence>
<gene>
    <name evidence="6" type="ORF">SAMN05444392_10176</name>
</gene>
<dbReference type="PROSITE" id="PS01053">
    <property type="entry name" value="ARGINASE_1"/>
    <property type="match status" value="1"/>
</dbReference>
<evidence type="ECO:0000313" key="7">
    <source>
        <dbReference type="Proteomes" id="UP000184476"/>
    </source>
</evidence>
<dbReference type="Pfam" id="PF00491">
    <property type="entry name" value="Arginase"/>
    <property type="match status" value="1"/>
</dbReference>
<dbReference type="RefSeq" id="WP_073150189.1">
    <property type="nucleotide sequence ID" value="NZ_FQVL01000001.1"/>
</dbReference>
<keyword evidence="7" id="KW-1185">Reference proteome</keyword>
<dbReference type="NCBIfam" id="TIGR01230">
    <property type="entry name" value="agmatinase"/>
    <property type="match status" value="1"/>
</dbReference>
<feature type="binding site" evidence="4">
    <location>
        <position position="128"/>
    </location>
    <ligand>
        <name>Mn(2+)</name>
        <dbReference type="ChEBI" id="CHEBI:29035"/>
        <label>1</label>
    </ligand>
</feature>
<name>A0A1M4SPJ9_9BACL</name>
<protein>
    <submittedName>
        <fullName evidence="6">Formiminoglutamase/agmatinase</fullName>
    </submittedName>
</protein>
<feature type="binding site" evidence="4">
    <location>
        <position position="104"/>
    </location>
    <ligand>
        <name>Mn(2+)</name>
        <dbReference type="ChEBI" id="CHEBI:29035"/>
        <label>1</label>
    </ligand>
</feature>
<sequence>MANKRFGIVGFPWDGGASLGRPGARYAPKEIREAVQWFQNRISDRKVYDVERRRLVDLNDVDMIDYGDIEIVAYSREATFENAERKVKQMLQENTFPFVLGGDHSISYPIIKALHEQSEGNIAIIQFDAHLDLVDDDPIQGKYSQSSQMRRALELPRVEAKQIVQIGVRSYNYPWYAEYLKQNEIVQMTAREVHQMTAKEVADQALDACAGAEKIYLTFDIDVLDPAFAPGTGANEPGGLTPAQSFAILDHLYPHIDAMDIAEVNPLYDHQQITTSIAARILFDCLTQRSIVNHN</sequence>
<evidence type="ECO:0000256" key="1">
    <source>
        <dbReference type="ARBA" id="ARBA00009227"/>
    </source>
</evidence>
<dbReference type="CDD" id="cd09990">
    <property type="entry name" value="Agmatinase-like"/>
    <property type="match status" value="1"/>
</dbReference>
<dbReference type="PRINTS" id="PR00116">
    <property type="entry name" value="ARGINASE"/>
</dbReference>
<feature type="binding site" evidence="4">
    <location>
        <position position="132"/>
    </location>
    <ligand>
        <name>Mn(2+)</name>
        <dbReference type="ChEBI" id="CHEBI:29035"/>
        <label>1</label>
    </ligand>
</feature>
<dbReference type="Gene3D" id="3.40.800.10">
    <property type="entry name" value="Ureohydrolase domain"/>
    <property type="match status" value="1"/>
</dbReference>
<evidence type="ECO:0000256" key="5">
    <source>
        <dbReference type="RuleBase" id="RU003684"/>
    </source>
</evidence>
<feature type="binding site" evidence="4">
    <location>
        <position position="220"/>
    </location>
    <ligand>
        <name>Mn(2+)</name>
        <dbReference type="ChEBI" id="CHEBI:29035"/>
        <label>1</label>
    </ligand>
</feature>
<dbReference type="GO" id="GO:0008783">
    <property type="term" value="F:agmatinase activity"/>
    <property type="evidence" value="ECO:0007669"/>
    <property type="project" value="TreeGrafter"/>
</dbReference>
<evidence type="ECO:0000256" key="2">
    <source>
        <dbReference type="ARBA" id="ARBA00022723"/>
    </source>
</evidence>
<accession>A0A1M4SPJ9</accession>
<feature type="binding site" evidence="4">
    <location>
        <position position="222"/>
    </location>
    <ligand>
        <name>Mn(2+)</name>
        <dbReference type="ChEBI" id="CHEBI:29035"/>
        <label>1</label>
    </ligand>
</feature>
<dbReference type="PANTHER" id="PTHR11358:SF26">
    <property type="entry name" value="GUANIDINO ACID HYDROLASE, MITOCHONDRIAL"/>
    <property type="match status" value="1"/>
</dbReference>
<evidence type="ECO:0000313" key="6">
    <source>
        <dbReference type="EMBL" id="SHE34121.1"/>
    </source>
</evidence>
<dbReference type="SUPFAM" id="SSF52768">
    <property type="entry name" value="Arginase/deacetylase"/>
    <property type="match status" value="1"/>
</dbReference>
<dbReference type="GO" id="GO:0046872">
    <property type="term" value="F:metal ion binding"/>
    <property type="evidence" value="ECO:0007669"/>
    <property type="project" value="UniProtKB-KW"/>
</dbReference>
<comment type="cofactor">
    <cofactor evidence="4">
        <name>Mn(2+)</name>
        <dbReference type="ChEBI" id="CHEBI:29035"/>
    </cofactor>
    <text evidence="4">Binds 2 manganese ions per subunit.</text>
</comment>
<proteinExistence type="inferred from homology"/>
<keyword evidence="2 4" id="KW-0479">Metal-binding</keyword>
<dbReference type="InterPro" id="IPR023696">
    <property type="entry name" value="Ureohydrolase_dom_sf"/>
</dbReference>
<reference evidence="6 7" key="1">
    <citation type="submission" date="2016-11" db="EMBL/GenBank/DDBJ databases">
        <authorList>
            <person name="Jaros S."/>
            <person name="Januszkiewicz K."/>
            <person name="Wedrychowicz H."/>
        </authorList>
    </citation>
    <scope>NUCLEOTIDE SEQUENCE [LARGE SCALE GENOMIC DNA]</scope>
    <source>
        <strain evidence="6 7">DSM 44666</strain>
    </source>
</reference>
<keyword evidence="3 5" id="KW-0378">Hydrolase</keyword>
<dbReference type="PIRSF" id="PIRSF036979">
    <property type="entry name" value="Arginase"/>
    <property type="match status" value="1"/>
</dbReference>
<dbReference type="STRING" id="112248.SAMN05444392_10176"/>
<dbReference type="InterPro" id="IPR006035">
    <property type="entry name" value="Ureohydrolase"/>
</dbReference>
<dbReference type="GO" id="GO:0033389">
    <property type="term" value="P:putrescine biosynthetic process from arginine, via agmatine"/>
    <property type="evidence" value="ECO:0007669"/>
    <property type="project" value="TreeGrafter"/>
</dbReference>
<dbReference type="AlphaFoldDB" id="A0A1M4SPJ9"/>
<dbReference type="InterPro" id="IPR005925">
    <property type="entry name" value="Agmatinase-rel"/>
</dbReference>
<dbReference type="Proteomes" id="UP000184476">
    <property type="component" value="Unassembled WGS sequence"/>
</dbReference>
<dbReference type="OrthoDB" id="9788689at2"/>
<feature type="binding site" evidence="4">
    <location>
        <position position="130"/>
    </location>
    <ligand>
        <name>Mn(2+)</name>
        <dbReference type="ChEBI" id="CHEBI:29035"/>
        <label>1</label>
    </ligand>
</feature>
<comment type="similarity">
    <text evidence="1">Belongs to the arginase family. Agmatinase subfamily.</text>
</comment>
<keyword evidence="4" id="KW-0464">Manganese</keyword>
<dbReference type="PANTHER" id="PTHR11358">
    <property type="entry name" value="ARGINASE/AGMATINASE"/>
    <property type="match status" value="1"/>
</dbReference>
<dbReference type="PROSITE" id="PS51409">
    <property type="entry name" value="ARGINASE_2"/>
    <property type="match status" value="1"/>
</dbReference>
<dbReference type="EMBL" id="FQVL01000001">
    <property type="protein sequence ID" value="SHE34121.1"/>
    <property type="molecule type" value="Genomic_DNA"/>
</dbReference>